<dbReference type="HOGENOM" id="CLU_1324082_0_0_2"/>
<evidence type="ECO:0000313" key="1">
    <source>
        <dbReference type="EMBL" id="BAB60071.1"/>
    </source>
</evidence>
<name>Q97A81_THEVO</name>
<reference evidence="1 2" key="2">
    <citation type="journal article" date="2000" name="Proc. Natl. Acad. Sci. U.S.A.">
        <title>Archaeal adaptation to higher temperatures revealed by genomic sequence of Thermoplasma volcanium.</title>
        <authorList>
            <person name="Kawashima T."/>
            <person name="Amano N."/>
            <person name="Koike H."/>
            <person name="Makino S."/>
            <person name="Higuchi S."/>
            <person name="Kawashima-Ohya Y."/>
            <person name="Watanabe K."/>
            <person name="Yamazaki M."/>
            <person name="Kanehori K."/>
            <person name="Kawamoto T."/>
            <person name="Nunoshiba T."/>
            <person name="Yamamoto Y."/>
            <person name="Aramaki H."/>
            <person name="Makino K."/>
            <person name="Suzuki M."/>
        </authorList>
    </citation>
    <scope>NUCLEOTIDE SEQUENCE [LARGE SCALE GENOMIC DNA]</scope>
    <source>
        <strain evidence="2">ATCC 51530 / DSM 4299 / JCM 9571 / NBRC 15438 / GSS1</strain>
    </source>
</reference>
<accession>Q97A81</accession>
<organism evidence="1 2">
    <name type="scientific">Thermoplasma volcanium (strain ATCC 51530 / DSM 4299 / JCM 9571 / NBRC 15438 / GSS1)</name>
    <dbReference type="NCBI Taxonomy" id="273116"/>
    <lineage>
        <taxon>Archaea</taxon>
        <taxon>Methanobacteriati</taxon>
        <taxon>Thermoplasmatota</taxon>
        <taxon>Thermoplasmata</taxon>
        <taxon>Thermoplasmatales</taxon>
        <taxon>Thermoplasmataceae</taxon>
        <taxon>Thermoplasma</taxon>
    </lineage>
</organism>
<keyword evidence="2" id="KW-1185">Reference proteome</keyword>
<dbReference type="EMBL" id="BA000011">
    <property type="protein sequence ID" value="BAB60071.1"/>
    <property type="molecule type" value="Genomic_DNA"/>
</dbReference>
<sequence>MSIFLKERWYQKIKTGCYVICSTLSINQRLLCFCLRNSLILQIIIQPLLFTLSNFSYNRCQFTATRLFSCFIQWINNLSSCSIISDLRVSYEQIKLEDTNIYSPFFLRCYSLLIVFSIRIIRNIFLEKINYWAIASTLNLEVLGPNSARSKTTIAMNTHISPKDASSPCGRKKAVINGTSIDVDILLTLYTVPAAVGLTLVGKISAW</sequence>
<dbReference type="KEGG" id="tvo:TVG0957188"/>
<reference evidence="1 2" key="1">
    <citation type="journal article" date="1999" name="Proc. Jpn. Acad.">
        <title>Determination of the complete genomic DNA sequence of Thermoplasma volvanium GSS1.</title>
        <authorList>
            <person name="Kawashima T."/>
            <person name="Yamamoto Y."/>
            <person name="Aramaki H."/>
            <person name="Nunoshiba T."/>
            <person name="Kawamoto T."/>
            <person name="Watanabe K."/>
            <person name="Yamazaki M."/>
            <person name="Kanehori K."/>
            <person name="Amano N."/>
            <person name="Ohya Y."/>
            <person name="Makino K."/>
            <person name="Suzuki M."/>
        </authorList>
    </citation>
    <scope>NUCLEOTIDE SEQUENCE [LARGE SCALE GENOMIC DNA]</scope>
    <source>
        <strain evidence="2">ATCC 51530 / DSM 4299 / JCM 9571 / NBRC 15438 / GSS1</strain>
    </source>
</reference>
<proteinExistence type="predicted"/>
<evidence type="ECO:0000313" key="2">
    <source>
        <dbReference type="Proteomes" id="UP000001017"/>
    </source>
</evidence>
<protein>
    <submittedName>
        <fullName evidence="1">TVG0957188 protein</fullName>
    </submittedName>
</protein>
<dbReference type="AlphaFoldDB" id="Q97A81"/>
<dbReference type="PaxDb" id="273116-14325146"/>
<gene>
    <name evidence="1" type="ORF">TVG0957188</name>
</gene>
<dbReference type="Proteomes" id="UP000001017">
    <property type="component" value="Chromosome"/>
</dbReference>